<evidence type="ECO:0000256" key="5">
    <source>
        <dbReference type="SAM" id="Phobius"/>
    </source>
</evidence>
<reference evidence="7 8" key="1">
    <citation type="submission" date="2019-10" db="EMBL/GenBank/DDBJ databases">
        <title>Assembly and Annotation for the nematode Trichostrongylus colubriformis.</title>
        <authorList>
            <person name="Martin J."/>
        </authorList>
    </citation>
    <scope>NUCLEOTIDE SEQUENCE [LARGE SCALE GENOMIC DNA]</scope>
    <source>
        <strain evidence="7">G859</strain>
        <tissue evidence="7">Whole worm</tissue>
    </source>
</reference>
<dbReference type="SMART" id="SM01381">
    <property type="entry name" value="7TM_GPCR_Srsx"/>
    <property type="match status" value="1"/>
</dbReference>
<dbReference type="Gene3D" id="1.20.1070.10">
    <property type="entry name" value="Rhodopsin 7-helix transmembrane proteins"/>
    <property type="match status" value="2"/>
</dbReference>
<dbReference type="GO" id="GO:0004930">
    <property type="term" value="F:G protein-coupled receptor activity"/>
    <property type="evidence" value="ECO:0007669"/>
    <property type="project" value="InterPro"/>
</dbReference>
<feature type="transmembrane region" description="Helical" evidence="5">
    <location>
        <begin position="126"/>
        <end position="148"/>
    </location>
</feature>
<dbReference type="AlphaFoldDB" id="A0AAN8G0F3"/>
<dbReference type="SUPFAM" id="SSF81321">
    <property type="entry name" value="Family A G protein-coupled receptor-like"/>
    <property type="match status" value="2"/>
</dbReference>
<evidence type="ECO:0000256" key="2">
    <source>
        <dbReference type="ARBA" id="ARBA00022692"/>
    </source>
</evidence>
<feature type="transmembrane region" description="Helical" evidence="5">
    <location>
        <begin position="45"/>
        <end position="72"/>
    </location>
</feature>
<dbReference type="EMBL" id="WIXE01009698">
    <property type="protein sequence ID" value="KAK5978223.1"/>
    <property type="molecule type" value="Genomic_DNA"/>
</dbReference>
<dbReference type="PANTHER" id="PTHR23360:SF5">
    <property type="entry name" value="G-PROTEIN COUPLED RECEPTORS FAMILY 1 PROFILE DOMAIN-CONTAINING PROTEIN"/>
    <property type="match status" value="1"/>
</dbReference>
<accession>A0AAN8G0F3</accession>
<keyword evidence="4 5" id="KW-0472">Membrane</keyword>
<dbReference type="Proteomes" id="UP001331761">
    <property type="component" value="Unassembled WGS sequence"/>
</dbReference>
<feature type="transmembrane region" description="Helical" evidence="5">
    <location>
        <begin position="220"/>
        <end position="242"/>
    </location>
</feature>
<comment type="caution">
    <text evidence="7">The sequence shown here is derived from an EMBL/GenBank/DDBJ whole genome shotgun (WGS) entry which is preliminary data.</text>
</comment>
<evidence type="ECO:0000256" key="4">
    <source>
        <dbReference type="ARBA" id="ARBA00023136"/>
    </source>
</evidence>
<dbReference type="InterPro" id="IPR019424">
    <property type="entry name" value="7TM_GPCR_Srsx"/>
</dbReference>
<evidence type="ECO:0000256" key="1">
    <source>
        <dbReference type="ARBA" id="ARBA00004370"/>
    </source>
</evidence>
<feature type="transmembrane region" description="Helical" evidence="5">
    <location>
        <begin position="12"/>
        <end position="33"/>
    </location>
</feature>
<dbReference type="PROSITE" id="PS50262">
    <property type="entry name" value="G_PROTEIN_RECEP_F1_2"/>
    <property type="match status" value="1"/>
</dbReference>
<gene>
    <name evidence="7" type="ORF">GCK32_016244</name>
</gene>
<keyword evidence="3 5" id="KW-1133">Transmembrane helix</keyword>
<feature type="transmembrane region" description="Helical" evidence="5">
    <location>
        <begin position="187"/>
        <end position="208"/>
    </location>
</feature>
<evidence type="ECO:0000259" key="6">
    <source>
        <dbReference type="PROSITE" id="PS50262"/>
    </source>
</evidence>
<name>A0AAN8G0F3_TRICO</name>
<organism evidence="7 8">
    <name type="scientific">Trichostrongylus colubriformis</name>
    <name type="common">Black scour worm</name>
    <dbReference type="NCBI Taxonomy" id="6319"/>
    <lineage>
        <taxon>Eukaryota</taxon>
        <taxon>Metazoa</taxon>
        <taxon>Ecdysozoa</taxon>
        <taxon>Nematoda</taxon>
        <taxon>Chromadorea</taxon>
        <taxon>Rhabditida</taxon>
        <taxon>Rhabditina</taxon>
        <taxon>Rhabditomorpha</taxon>
        <taxon>Strongyloidea</taxon>
        <taxon>Trichostrongylidae</taxon>
        <taxon>Trichostrongylus</taxon>
    </lineage>
</organism>
<proteinExistence type="predicted"/>
<comment type="subcellular location">
    <subcellularLocation>
        <location evidence="1">Membrane</location>
    </subcellularLocation>
</comment>
<dbReference type="GO" id="GO:0016020">
    <property type="term" value="C:membrane"/>
    <property type="evidence" value="ECO:0007669"/>
    <property type="project" value="UniProtKB-SubCell"/>
</dbReference>
<dbReference type="InterPro" id="IPR047130">
    <property type="entry name" value="7TM_GPCR_Srsx_nematod"/>
</dbReference>
<evidence type="ECO:0000256" key="3">
    <source>
        <dbReference type="ARBA" id="ARBA00022989"/>
    </source>
</evidence>
<evidence type="ECO:0000313" key="7">
    <source>
        <dbReference type="EMBL" id="KAK5978223.1"/>
    </source>
</evidence>
<protein>
    <recommendedName>
        <fullName evidence="6">G-protein coupled receptors family 1 profile domain-containing protein</fullName>
    </recommendedName>
</protein>
<evidence type="ECO:0000313" key="8">
    <source>
        <dbReference type="Proteomes" id="UP001331761"/>
    </source>
</evidence>
<dbReference type="InterPro" id="IPR017452">
    <property type="entry name" value="GPCR_Rhodpsn_7TM"/>
</dbReference>
<dbReference type="InterPro" id="IPR000276">
    <property type="entry name" value="GPCR_Rhodpsn"/>
</dbReference>
<dbReference type="PANTHER" id="PTHR23360">
    <property type="entry name" value="G-PROTEIN COUPLED RECEPTORS FAMILY 1 PROFILE DOMAIN-CONTAINING PROTEIN-RELATED"/>
    <property type="match status" value="1"/>
</dbReference>
<keyword evidence="2 5" id="KW-0812">Transmembrane</keyword>
<feature type="transmembrane region" description="Helical" evidence="5">
    <location>
        <begin position="93"/>
        <end position="114"/>
    </location>
</feature>
<dbReference type="Pfam" id="PF10320">
    <property type="entry name" value="7TM_GPCR_Srsx"/>
    <property type="match status" value="2"/>
</dbReference>
<feature type="domain" description="G-protein coupled receptors family 1 profile" evidence="6">
    <location>
        <begin position="199"/>
        <end position="244"/>
    </location>
</feature>
<sequence length="244" mass="28088">MQDDILKPVFQIFYVVIPTISIVGNSLIIYVTIRSERVFCVITTPLVGIIYTVCMRSIVVIDLLIVTCYILFRCFLKRVRIGYDTMKNIHRSLIVISLTVVLGSLSTTFTGSLVEALQLNMERADADLLTGLFINSSCSINFFVFYAISKDYRQVFQKYLFCERFKSAEVSHDSDIRRDMLKPFYQVFYIFIPTISVIGNSLIIYVTIRSNILRSTCHTMIALISFCDILHSFGHYVMMISYNM</sequence>
<keyword evidence="8" id="KW-1185">Reference proteome</keyword>